<accession>A0ABW4GHD5</accession>
<evidence type="ECO:0000313" key="3">
    <source>
        <dbReference type="EMBL" id="MFD1541756.1"/>
    </source>
</evidence>
<dbReference type="Pfam" id="PF19776">
    <property type="entry name" value="DUF6262"/>
    <property type="match status" value="1"/>
</dbReference>
<sequence length="194" mass="20839">MSQRAPGAGRTPGDVLREVRRKDSQVKRGKVLATLEKLKSGGEPITFRGVAAAAQVSTSLVYSPGVREHIETAIAGQAKAARRATATGTSVSAASLACDLELARAQIKQLRAERDKLKAAVRRGLGAALETAGSRELTERINELLAQVERLAAERDAALAENTRLKATLTETEDNLTANRTALKDLMKEVNRER</sequence>
<gene>
    <name evidence="3" type="ORF">ACFSJ0_32220</name>
</gene>
<feature type="region of interest" description="Disordered" evidence="2">
    <location>
        <begin position="1"/>
        <end position="23"/>
    </location>
</feature>
<dbReference type="RefSeq" id="WP_219534395.1">
    <property type="nucleotide sequence ID" value="NZ_JAHKRM010000022.1"/>
</dbReference>
<keyword evidence="4" id="KW-1185">Reference proteome</keyword>
<evidence type="ECO:0000313" key="4">
    <source>
        <dbReference type="Proteomes" id="UP001597097"/>
    </source>
</evidence>
<dbReference type="InterPro" id="IPR046229">
    <property type="entry name" value="TnpC-like"/>
</dbReference>
<evidence type="ECO:0000256" key="1">
    <source>
        <dbReference type="SAM" id="Coils"/>
    </source>
</evidence>
<comment type="caution">
    <text evidence="3">The sequence shown here is derived from an EMBL/GenBank/DDBJ whole genome shotgun (WGS) entry which is preliminary data.</text>
</comment>
<reference evidence="4" key="1">
    <citation type="journal article" date="2019" name="Int. J. Syst. Evol. Microbiol.">
        <title>The Global Catalogue of Microorganisms (GCM) 10K type strain sequencing project: providing services to taxonomists for standard genome sequencing and annotation.</title>
        <authorList>
            <consortium name="The Broad Institute Genomics Platform"/>
            <consortium name="The Broad Institute Genome Sequencing Center for Infectious Disease"/>
            <person name="Wu L."/>
            <person name="Ma J."/>
        </authorList>
    </citation>
    <scope>NUCLEOTIDE SEQUENCE [LARGE SCALE GENOMIC DNA]</scope>
    <source>
        <strain evidence="4">CGMCC 1.15399</strain>
    </source>
</reference>
<proteinExistence type="predicted"/>
<dbReference type="Proteomes" id="UP001597097">
    <property type="component" value="Unassembled WGS sequence"/>
</dbReference>
<dbReference type="EMBL" id="JBHUCM010000029">
    <property type="protein sequence ID" value="MFD1541756.1"/>
    <property type="molecule type" value="Genomic_DNA"/>
</dbReference>
<keyword evidence="1" id="KW-0175">Coiled coil</keyword>
<feature type="coiled-coil region" evidence="1">
    <location>
        <begin position="93"/>
        <end position="193"/>
    </location>
</feature>
<organism evidence="3 4">
    <name type="scientific">Nonomuraea guangzhouensis</name>
    <dbReference type="NCBI Taxonomy" id="1291555"/>
    <lineage>
        <taxon>Bacteria</taxon>
        <taxon>Bacillati</taxon>
        <taxon>Actinomycetota</taxon>
        <taxon>Actinomycetes</taxon>
        <taxon>Streptosporangiales</taxon>
        <taxon>Streptosporangiaceae</taxon>
        <taxon>Nonomuraea</taxon>
    </lineage>
</organism>
<evidence type="ECO:0000256" key="2">
    <source>
        <dbReference type="SAM" id="MobiDB-lite"/>
    </source>
</evidence>
<name>A0ABW4GHD5_9ACTN</name>
<protein>
    <submittedName>
        <fullName evidence="3">DUF6262 family protein</fullName>
    </submittedName>
</protein>